<protein>
    <submittedName>
        <fullName evidence="2">Helix-turn-helix, Psq domain</fullName>
    </submittedName>
</protein>
<organism evidence="2 3">
    <name type="scientific">Flavobacterium frigoris</name>
    <dbReference type="NCBI Taxonomy" id="229204"/>
    <lineage>
        <taxon>Bacteria</taxon>
        <taxon>Pseudomonadati</taxon>
        <taxon>Bacteroidota</taxon>
        <taxon>Flavobacteriia</taxon>
        <taxon>Flavobacteriales</taxon>
        <taxon>Flavobacteriaceae</taxon>
        <taxon>Flavobacterium</taxon>
    </lineage>
</organism>
<dbReference type="Pfam" id="PF05225">
    <property type="entry name" value="HTH_psq"/>
    <property type="match status" value="1"/>
</dbReference>
<proteinExistence type="predicted"/>
<evidence type="ECO:0000313" key="3">
    <source>
        <dbReference type="Proteomes" id="UP000183658"/>
    </source>
</evidence>
<dbReference type="Proteomes" id="UP000183658">
    <property type="component" value="Unassembled WGS sequence"/>
</dbReference>
<dbReference type="InterPro" id="IPR036388">
    <property type="entry name" value="WH-like_DNA-bd_sf"/>
</dbReference>
<dbReference type="InterPro" id="IPR010921">
    <property type="entry name" value="Trp_repressor/repl_initiator"/>
</dbReference>
<dbReference type="OrthoDB" id="1440232at2"/>
<dbReference type="RefSeq" id="WP_074723866.1">
    <property type="nucleotide sequence ID" value="NZ_CBCRVS010000011.1"/>
</dbReference>
<reference evidence="3" key="1">
    <citation type="submission" date="2016-10" db="EMBL/GenBank/DDBJ databases">
        <authorList>
            <person name="Varghese N."/>
            <person name="Submissions S."/>
        </authorList>
    </citation>
    <scope>NUCLEOTIDE SEQUENCE [LARGE SCALE GENOMIC DNA]</scope>
    <source>
        <strain evidence="3">DSM 15719</strain>
    </source>
</reference>
<feature type="domain" description="HTH psq-type" evidence="1">
    <location>
        <begin position="26"/>
        <end position="54"/>
    </location>
</feature>
<sequence>METPENQPVRRRNGKQVSFEYKLFVIQQINNGQISLNYASKKYDISKSTIEYWMKKLTNYEQTNKGISKDDEIRKLKSKIKDLEGVKAFQQELIIEFESVTGEELSKKYLPEWLADEIQRKKKKLLN</sequence>
<evidence type="ECO:0000313" key="2">
    <source>
        <dbReference type="EMBL" id="SER31520.1"/>
    </source>
</evidence>
<accession>A0A1H9N642</accession>
<dbReference type="InterPro" id="IPR007889">
    <property type="entry name" value="HTH_Psq"/>
</dbReference>
<dbReference type="EMBL" id="FOFZ01000010">
    <property type="protein sequence ID" value="SER31520.1"/>
    <property type="molecule type" value="Genomic_DNA"/>
</dbReference>
<dbReference type="SUPFAM" id="SSF48295">
    <property type="entry name" value="TrpR-like"/>
    <property type="match status" value="1"/>
</dbReference>
<dbReference type="AlphaFoldDB" id="A0A1H9N642"/>
<evidence type="ECO:0000259" key="1">
    <source>
        <dbReference type="Pfam" id="PF05225"/>
    </source>
</evidence>
<name>A0A1H9N642_FLAFI</name>
<dbReference type="Gene3D" id="1.10.10.10">
    <property type="entry name" value="Winged helix-like DNA-binding domain superfamily/Winged helix DNA-binding domain"/>
    <property type="match status" value="1"/>
</dbReference>
<keyword evidence="3" id="KW-1185">Reference proteome</keyword>
<dbReference type="GO" id="GO:0043565">
    <property type="term" value="F:sequence-specific DNA binding"/>
    <property type="evidence" value="ECO:0007669"/>
    <property type="project" value="InterPro"/>
</dbReference>
<gene>
    <name evidence="2" type="ORF">SAMN05444355_1102</name>
</gene>